<evidence type="ECO:0000313" key="6">
    <source>
        <dbReference type="EMBL" id="MFC3762243.1"/>
    </source>
</evidence>
<comment type="caution">
    <text evidence="6">The sequence shown here is derived from an EMBL/GenBank/DDBJ whole genome shotgun (WGS) entry which is preliminary data.</text>
</comment>
<dbReference type="SUPFAM" id="SSF55781">
    <property type="entry name" value="GAF domain-like"/>
    <property type="match status" value="1"/>
</dbReference>
<dbReference type="InterPro" id="IPR012074">
    <property type="entry name" value="GAF_ANTAR"/>
</dbReference>
<dbReference type="InterPro" id="IPR011006">
    <property type="entry name" value="CheY-like_superfamily"/>
</dbReference>
<dbReference type="PROSITE" id="PS50921">
    <property type="entry name" value="ANTAR"/>
    <property type="match status" value="1"/>
</dbReference>
<evidence type="ECO:0000256" key="4">
    <source>
        <dbReference type="ARBA" id="ARBA00023163"/>
    </source>
</evidence>
<keyword evidence="2" id="KW-0418">Kinase</keyword>
<protein>
    <submittedName>
        <fullName evidence="6">GAF and ANTAR domain-containing protein</fullName>
    </submittedName>
</protein>
<evidence type="ECO:0000259" key="5">
    <source>
        <dbReference type="PROSITE" id="PS50921"/>
    </source>
</evidence>
<dbReference type="Pfam" id="PF03861">
    <property type="entry name" value="ANTAR"/>
    <property type="match status" value="1"/>
</dbReference>
<evidence type="ECO:0000256" key="3">
    <source>
        <dbReference type="ARBA" id="ARBA00023015"/>
    </source>
</evidence>
<accession>A0ABV7YBT5</accession>
<sequence length="241" mass="26011">MTTIPAERLAEVLVEVADTLVEEFDLVEFLHMVARHATSLVDVSAAGLMLAAGDGQLQVMAASDETASLLELFQIQAQQGPCLDAYRTGSQVQNVDLTTASSIWPLFAPRAAEAGYRSVYAFPLRLRTEVLGALNLFGDRVGTVPDSDLQVVQALADVATIGLLQERTIRRGEVLTEQLQAALNSRIVIEQAKGVLSQYRGVSIDEAFNLLRTHARHHHLRLGDAALAIVRDPTTLGVTGS</sequence>
<dbReference type="Gene3D" id="1.10.10.10">
    <property type="entry name" value="Winged helix-like DNA-binding domain superfamily/Winged helix DNA-binding domain"/>
    <property type="match status" value="1"/>
</dbReference>
<keyword evidence="7" id="KW-1185">Reference proteome</keyword>
<dbReference type="SMART" id="SM01012">
    <property type="entry name" value="ANTAR"/>
    <property type="match status" value="1"/>
</dbReference>
<evidence type="ECO:0000256" key="1">
    <source>
        <dbReference type="ARBA" id="ARBA00022679"/>
    </source>
</evidence>
<dbReference type="Proteomes" id="UP001595699">
    <property type="component" value="Unassembled WGS sequence"/>
</dbReference>
<dbReference type="PIRSF" id="PIRSF036625">
    <property type="entry name" value="GAF_ANTAR"/>
    <property type="match status" value="1"/>
</dbReference>
<keyword evidence="1" id="KW-0808">Transferase</keyword>
<keyword evidence="4" id="KW-0804">Transcription</keyword>
<feature type="domain" description="ANTAR" evidence="5">
    <location>
        <begin position="169"/>
        <end position="230"/>
    </location>
</feature>
<organism evidence="6 7">
    <name type="scientific">Tenggerimyces flavus</name>
    <dbReference type="NCBI Taxonomy" id="1708749"/>
    <lineage>
        <taxon>Bacteria</taxon>
        <taxon>Bacillati</taxon>
        <taxon>Actinomycetota</taxon>
        <taxon>Actinomycetes</taxon>
        <taxon>Propionibacteriales</taxon>
        <taxon>Nocardioidaceae</taxon>
        <taxon>Tenggerimyces</taxon>
    </lineage>
</organism>
<proteinExistence type="predicted"/>
<gene>
    <name evidence="6" type="ORF">ACFOUW_15480</name>
</gene>
<dbReference type="SUPFAM" id="SSF52172">
    <property type="entry name" value="CheY-like"/>
    <property type="match status" value="1"/>
</dbReference>
<dbReference type="RefSeq" id="WP_205120775.1">
    <property type="nucleotide sequence ID" value="NZ_JAFBCM010000001.1"/>
</dbReference>
<dbReference type="InterPro" id="IPR003018">
    <property type="entry name" value="GAF"/>
</dbReference>
<dbReference type="InterPro" id="IPR036388">
    <property type="entry name" value="WH-like_DNA-bd_sf"/>
</dbReference>
<dbReference type="EMBL" id="JBHRZH010000012">
    <property type="protein sequence ID" value="MFC3762243.1"/>
    <property type="molecule type" value="Genomic_DNA"/>
</dbReference>
<dbReference type="InterPro" id="IPR029016">
    <property type="entry name" value="GAF-like_dom_sf"/>
</dbReference>
<dbReference type="InterPro" id="IPR005561">
    <property type="entry name" value="ANTAR"/>
</dbReference>
<dbReference type="Gene3D" id="3.30.450.40">
    <property type="match status" value="1"/>
</dbReference>
<evidence type="ECO:0000313" key="7">
    <source>
        <dbReference type="Proteomes" id="UP001595699"/>
    </source>
</evidence>
<reference evidence="7" key="1">
    <citation type="journal article" date="2019" name="Int. J. Syst. Evol. Microbiol.">
        <title>The Global Catalogue of Microorganisms (GCM) 10K type strain sequencing project: providing services to taxonomists for standard genome sequencing and annotation.</title>
        <authorList>
            <consortium name="The Broad Institute Genomics Platform"/>
            <consortium name="The Broad Institute Genome Sequencing Center for Infectious Disease"/>
            <person name="Wu L."/>
            <person name="Ma J."/>
        </authorList>
    </citation>
    <scope>NUCLEOTIDE SEQUENCE [LARGE SCALE GENOMIC DNA]</scope>
    <source>
        <strain evidence="7">CGMCC 4.7241</strain>
    </source>
</reference>
<dbReference type="SMART" id="SM00065">
    <property type="entry name" value="GAF"/>
    <property type="match status" value="1"/>
</dbReference>
<dbReference type="Pfam" id="PF13185">
    <property type="entry name" value="GAF_2"/>
    <property type="match status" value="1"/>
</dbReference>
<name>A0ABV7YBT5_9ACTN</name>
<keyword evidence="3" id="KW-0805">Transcription regulation</keyword>
<evidence type="ECO:0000256" key="2">
    <source>
        <dbReference type="ARBA" id="ARBA00022777"/>
    </source>
</evidence>